<protein>
    <submittedName>
        <fullName evidence="1">Uncharacterized protein</fullName>
    </submittedName>
</protein>
<name>L9XCP2_9EURY</name>
<accession>L9XCP2</accession>
<sequence length="167" mass="17288">MSLASETRRAVDGSPFLVDALRAGVVNYTAAARYLDVDGETDAVATAIRRYAEELPAYGTDAREVRVRMERGITPASIDGSQPETALFAIGGTSFRSDSGDLTAIVATGDVDTVALGTTLERLGIEGIEPTAAGVGEGAMMLVVEGVAGADALRTVEDALEAVPVRE</sequence>
<dbReference type="Proteomes" id="UP000011688">
    <property type="component" value="Unassembled WGS sequence"/>
</dbReference>
<comment type="caution">
    <text evidence="1">The sequence shown here is derived from an EMBL/GenBank/DDBJ whole genome shotgun (WGS) entry which is preliminary data.</text>
</comment>
<proteinExistence type="predicted"/>
<dbReference type="EMBL" id="AOIB01000020">
    <property type="protein sequence ID" value="ELY58393.1"/>
    <property type="molecule type" value="Genomic_DNA"/>
</dbReference>
<dbReference type="OrthoDB" id="213717at2157"/>
<dbReference type="InterPro" id="IPR055945">
    <property type="entry name" value="DUF7523"/>
</dbReference>
<dbReference type="PATRIC" id="fig|1227497.3.peg.1782"/>
<keyword evidence="2" id="KW-1185">Reference proteome</keyword>
<dbReference type="AlphaFoldDB" id="L9XCP2"/>
<dbReference type="STRING" id="1227497.C491_08659"/>
<dbReference type="Pfam" id="PF24367">
    <property type="entry name" value="DUF7523"/>
    <property type="match status" value="1"/>
</dbReference>
<evidence type="ECO:0000313" key="2">
    <source>
        <dbReference type="Proteomes" id="UP000011688"/>
    </source>
</evidence>
<gene>
    <name evidence="1" type="ORF">C491_08659</name>
</gene>
<dbReference type="eggNOG" id="arCOG04645">
    <property type="taxonomic scope" value="Archaea"/>
</dbReference>
<organism evidence="1 2">
    <name type="scientific">Natronococcus amylolyticus DSM 10524</name>
    <dbReference type="NCBI Taxonomy" id="1227497"/>
    <lineage>
        <taxon>Archaea</taxon>
        <taxon>Methanobacteriati</taxon>
        <taxon>Methanobacteriota</taxon>
        <taxon>Stenosarchaea group</taxon>
        <taxon>Halobacteria</taxon>
        <taxon>Halobacteriales</taxon>
        <taxon>Natrialbaceae</taxon>
        <taxon>Natronococcus</taxon>
    </lineage>
</organism>
<evidence type="ECO:0000313" key="1">
    <source>
        <dbReference type="EMBL" id="ELY58393.1"/>
    </source>
</evidence>
<dbReference type="RefSeq" id="WP_005555253.1">
    <property type="nucleotide sequence ID" value="NZ_AOIB01000020.1"/>
</dbReference>
<reference evidence="1 2" key="1">
    <citation type="journal article" date="2014" name="PLoS Genet.">
        <title>Phylogenetically driven sequencing of extremely halophilic archaea reveals strategies for static and dynamic osmo-response.</title>
        <authorList>
            <person name="Becker E.A."/>
            <person name="Seitzer P.M."/>
            <person name="Tritt A."/>
            <person name="Larsen D."/>
            <person name="Krusor M."/>
            <person name="Yao A.I."/>
            <person name="Wu D."/>
            <person name="Madern D."/>
            <person name="Eisen J.A."/>
            <person name="Darling A.E."/>
            <person name="Facciotti M.T."/>
        </authorList>
    </citation>
    <scope>NUCLEOTIDE SEQUENCE [LARGE SCALE GENOMIC DNA]</scope>
    <source>
        <strain evidence="1 2">DSM 10524</strain>
    </source>
</reference>